<accession>A0ABQ9Z5J8</accession>
<proteinExistence type="predicted"/>
<reference evidence="1 2" key="1">
    <citation type="journal article" date="2023" name="Nucleic Acids Res.">
        <title>The hologenome of Daphnia magna reveals possible DNA methylation and microbiome-mediated evolution of the host genome.</title>
        <authorList>
            <person name="Chaturvedi A."/>
            <person name="Li X."/>
            <person name="Dhandapani V."/>
            <person name="Marshall H."/>
            <person name="Kissane S."/>
            <person name="Cuenca-Cambronero M."/>
            <person name="Asole G."/>
            <person name="Calvet F."/>
            <person name="Ruiz-Romero M."/>
            <person name="Marangio P."/>
            <person name="Guigo R."/>
            <person name="Rago D."/>
            <person name="Mirbahai L."/>
            <person name="Eastwood N."/>
            <person name="Colbourne J.K."/>
            <person name="Zhou J."/>
            <person name="Mallon E."/>
            <person name="Orsini L."/>
        </authorList>
    </citation>
    <scope>NUCLEOTIDE SEQUENCE [LARGE SCALE GENOMIC DNA]</scope>
    <source>
        <strain evidence="1">LRV0_1</strain>
    </source>
</reference>
<comment type="caution">
    <text evidence="1">The sequence shown here is derived from an EMBL/GenBank/DDBJ whole genome shotgun (WGS) entry which is preliminary data.</text>
</comment>
<dbReference type="Proteomes" id="UP001234178">
    <property type="component" value="Unassembled WGS sequence"/>
</dbReference>
<name>A0ABQ9Z5J8_9CRUS</name>
<organism evidence="1 2">
    <name type="scientific">Daphnia magna</name>
    <dbReference type="NCBI Taxonomy" id="35525"/>
    <lineage>
        <taxon>Eukaryota</taxon>
        <taxon>Metazoa</taxon>
        <taxon>Ecdysozoa</taxon>
        <taxon>Arthropoda</taxon>
        <taxon>Crustacea</taxon>
        <taxon>Branchiopoda</taxon>
        <taxon>Diplostraca</taxon>
        <taxon>Cladocera</taxon>
        <taxon>Anomopoda</taxon>
        <taxon>Daphniidae</taxon>
        <taxon>Daphnia</taxon>
    </lineage>
</organism>
<evidence type="ECO:0000313" key="2">
    <source>
        <dbReference type="Proteomes" id="UP001234178"/>
    </source>
</evidence>
<evidence type="ECO:0000313" key="1">
    <source>
        <dbReference type="EMBL" id="KAK4008174.1"/>
    </source>
</evidence>
<gene>
    <name evidence="1" type="ORF">OUZ56_013323</name>
</gene>
<sequence>MPPYLRQVQKRSSNLPWAAVNLYYKCEQVTFKLLVKVKLKMYDSWLNGRASEWYSEGLGFDS</sequence>
<keyword evidence="2" id="KW-1185">Reference proteome</keyword>
<dbReference type="EMBL" id="JAOYFB010000002">
    <property type="protein sequence ID" value="KAK4008174.1"/>
    <property type="molecule type" value="Genomic_DNA"/>
</dbReference>
<protein>
    <submittedName>
        <fullName evidence="1">Uncharacterized protein</fullName>
    </submittedName>
</protein>